<reference evidence="3" key="1">
    <citation type="submission" date="2017-04" db="EMBL/GenBank/DDBJ databases">
        <authorList>
            <person name="Varghese N."/>
            <person name="Submissions S."/>
        </authorList>
    </citation>
    <scope>NUCLEOTIDE SEQUENCE [LARGE SCALE GENOMIC DNA]</scope>
    <source>
        <strain evidence="3">DSM 12126</strain>
    </source>
</reference>
<evidence type="ECO:0000259" key="1">
    <source>
        <dbReference type="Pfam" id="PF21254"/>
    </source>
</evidence>
<evidence type="ECO:0000313" key="3">
    <source>
        <dbReference type="Proteomes" id="UP000192756"/>
    </source>
</evidence>
<protein>
    <recommendedName>
        <fullName evidence="1">Beta-agarase/YXIM esterase-like galactose-binding domain-containing protein</fullName>
    </recommendedName>
</protein>
<sequence>MRMQWSIIPVFLSGLLCCSPAVKNSYLYDMGTAGSPVEKGYTGVQPATIYSKERGYGWINKPEAAFDTLAGKWNNDLNRDGVLAKDSLIFRADLPNGDYLLTLTLGDNSEKPLKQSVYCNNELIAGSVVTPWYRIPIKSVNKIINVSKGTAVVKVTSDTRIAVQNIEFRPLSPENEGENMGFEQDTVAVKQLKGDFVARYLKAAHYYNLGAWSASAKSSGINFTFRMYLAADLLEQIAASESDPLYDKAIYLLAKIHYWLNREDYDPYHEAAAQKYFSILKKKYPDAALIRMYLGEKVPFEVQQLPHPKGAPQWAVKQREAMQRMLKIIHWWVNERQAPNGELGGKYGDDVEILRWWLPAILGADDAVAKKGYIRLADGVWNSGILERGFAKKIDDVEHSAELFRDTHPSMFMISYGDPEYIERCMISMQNFEKVWTGITPKGHRHFKSCYLSASEVLEQAPMNVDVPLNARAVLPGLWVTWYNRNPTLMRLFTEWGNSWLEDAARADGGKPAGLMPAAIVFADDSIGAHTGKWYDPGLEYDYYKWESLGHINEMYAQLIGMYGITGNTAFLKPVDFCYKLMEQAALEKLPENPEPGSLNWAKKVLLRGGVDKGATDNPMADVFTMAAQLGNTAKYNQLIALYGNSYNKYSISKNIKVVNEGLEKVLGSLRYNLPLLTTEVKYTDRVYVPGSDLLFGMYTGHFGSGYEYPSTVATWKNTGPDMGVFVRQGDTRSAFVSLYNFGAARTVTMQTWLLEPGVYRLRSGTDLDDDGAIDADATERIIVLKERVNQVQLQAPSGKLLAISIEQLKAGAQPGIAADVAISPRDIFFVNGKLDVRVHNVGNADARNITVELWNGKKKVSSGVITNIAAPNDLQPRWKTISFRLDQAALPSVISVKVFTDQPEITTFNNTASYHLRK</sequence>
<name>A0A1W1ZIN7_9SPHI</name>
<organism evidence="2 3">
    <name type="scientific">Pedobacter africanus</name>
    <dbReference type="NCBI Taxonomy" id="151894"/>
    <lineage>
        <taxon>Bacteria</taxon>
        <taxon>Pseudomonadati</taxon>
        <taxon>Bacteroidota</taxon>
        <taxon>Sphingobacteriia</taxon>
        <taxon>Sphingobacteriales</taxon>
        <taxon>Sphingobacteriaceae</taxon>
        <taxon>Pedobacter</taxon>
    </lineage>
</organism>
<evidence type="ECO:0000313" key="2">
    <source>
        <dbReference type="EMBL" id="SMC48062.1"/>
    </source>
</evidence>
<dbReference type="Pfam" id="PF21254">
    <property type="entry name" value="AGA-YXIM_GBD"/>
    <property type="match status" value="1"/>
</dbReference>
<dbReference type="SUPFAM" id="SSF49785">
    <property type="entry name" value="Galactose-binding domain-like"/>
    <property type="match status" value="1"/>
</dbReference>
<dbReference type="EMBL" id="FWXT01000001">
    <property type="protein sequence ID" value="SMC48062.1"/>
    <property type="molecule type" value="Genomic_DNA"/>
</dbReference>
<dbReference type="AlphaFoldDB" id="A0A1W1ZIN7"/>
<dbReference type="Proteomes" id="UP000192756">
    <property type="component" value="Unassembled WGS sequence"/>
</dbReference>
<proteinExistence type="predicted"/>
<dbReference type="InterPro" id="IPR049033">
    <property type="entry name" value="AGA-YXIM_GBD"/>
</dbReference>
<accession>A0A1W1ZIN7</accession>
<dbReference type="Gene3D" id="2.60.120.430">
    <property type="entry name" value="Galactose-binding lectin"/>
    <property type="match status" value="1"/>
</dbReference>
<dbReference type="InterPro" id="IPR008979">
    <property type="entry name" value="Galactose-bd-like_sf"/>
</dbReference>
<dbReference type="STRING" id="151894.SAMN04488524_0737"/>
<feature type="domain" description="Beta-agarase/YXIM esterase-like galactose-binding" evidence="1">
    <location>
        <begin position="26"/>
        <end position="151"/>
    </location>
</feature>
<keyword evidence="3" id="KW-1185">Reference proteome</keyword>
<gene>
    <name evidence="2" type="ORF">SAMN04488524_0737</name>
</gene>